<dbReference type="eggNOG" id="ENOG5032SA1">
    <property type="taxonomic scope" value="Bacteria"/>
</dbReference>
<evidence type="ECO:0008006" key="3">
    <source>
        <dbReference type="Google" id="ProtNLM"/>
    </source>
</evidence>
<dbReference type="InterPro" id="IPR024499">
    <property type="entry name" value="Mbeg1-like"/>
</dbReference>
<dbReference type="Gene3D" id="3.40.50.1820">
    <property type="entry name" value="alpha/beta hydrolase"/>
    <property type="match status" value="1"/>
</dbReference>
<name>A0A0R1WHG7_9LACO</name>
<evidence type="ECO:0000313" key="2">
    <source>
        <dbReference type="Proteomes" id="UP000051054"/>
    </source>
</evidence>
<comment type="caution">
    <text evidence="1">The sequence shown here is derived from an EMBL/GenBank/DDBJ whole genome shotgun (WGS) entry which is preliminary data.</text>
</comment>
<dbReference type="AlphaFoldDB" id="A0A0R1WHG7"/>
<dbReference type="PATRIC" id="fig|1423755.3.peg.1247"/>
<gene>
    <name evidence="1" type="ORF">FC40_GL001182</name>
</gene>
<accession>A0A0R1WHG7</accession>
<dbReference type="InterPro" id="IPR029058">
    <property type="entry name" value="AB_hydrolase_fold"/>
</dbReference>
<protein>
    <recommendedName>
        <fullName evidence="3">Fungal lipase-like domain-containing protein</fullName>
    </recommendedName>
</protein>
<dbReference type="EMBL" id="AZGD01000106">
    <property type="protein sequence ID" value="KRM17410.1"/>
    <property type="molecule type" value="Genomic_DNA"/>
</dbReference>
<proteinExistence type="predicted"/>
<dbReference type="OrthoDB" id="2365336at2"/>
<evidence type="ECO:0000313" key="1">
    <source>
        <dbReference type="EMBL" id="KRM17410.1"/>
    </source>
</evidence>
<keyword evidence="2" id="KW-1185">Reference proteome</keyword>
<dbReference type="STRING" id="1423755.FC40_GL001182"/>
<dbReference type="RefSeq" id="WP_025023001.1">
    <property type="nucleotide sequence ID" value="NZ_AZGD01000106.1"/>
</dbReference>
<sequence>MINDVLSDKQRVTLTLMEYNNLEIGEKIQVDQFTIGYVQEHIYTEDGFQCYVIVDNPKKVHELTLLFKGSTGLRYLSKKTFTDEWLATNLPILKAMLLRNGIIPSQLKTASKSLKLIIKRYPGAKIYIYGHSLGSINAQYALANSKHIGRFGNIYLYEGPNIYLLLNRQQKKRIKRLRSRIFNYIDIYDPVTLGFVNNHDMVGQLKYIDSKLITPIRQHMLAAYEFDDFGNLKTKTIDENFMKSAKSFEIMMSMINSWQVKLQRTNELSIKQNYLLSQSIKQMILEKINKRRF</sequence>
<dbReference type="SUPFAM" id="SSF53474">
    <property type="entry name" value="alpha/beta-Hydrolases"/>
    <property type="match status" value="1"/>
</dbReference>
<reference evidence="1 2" key="1">
    <citation type="journal article" date="2015" name="Genome Announc.">
        <title>Expanding the biotechnology potential of lactobacilli through comparative genomics of 213 strains and associated genera.</title>
        <authorList>
            <person name="Sun Z."/>
            <person name="Harris H.M."/>
            <person name="McCann A."/>
            <person name="Guo C."/>
            <person name="Argimon S."/>
            <person name="Zhang W."/>
            <person name="Yang X."/>
            <person name="Jeffery I.B."/>
            <person name="Cooney J.C."/>
            <person name="Kagawa T.F."/>
            <person name="Liu W."/>
            <person name="Song Y."/>
            <person name="Salvetti E."/>
            <person name="Wrobel A."/>
            <person name="Rasinkangas P."/>
            <person name="Parkhill J."/>
            <person name="Rea M.C."/>
            <person name="O'Sullivan O."/>
            <person name="Ritari J."/>
            <person name="Douillard F.P."/>
            <person name="Paul Ross R."/>
            <person name="Yang R."/>
            <person name="Briner A.E."/>
            <person name="Felis G.E."/>
            <person name="de Vos W.M."/>
            <person name="Barrangou R."/>
            <person name="Klaenhammer T.R."/>
            <person name="Caufield P.W."/>
            <person name="Cui Y."/>
            <person name="Zhang H."/>
            <person name="O'Toole P.W."/>
        </authorList>
    </citation>
    <scope>NUCLEOTIDE SEQUENCE [LARGE SCALE GENOMIC DNA]</scope>
    <source>
        <strain evidence="1 2">DSM 18933</strain>
    </source>
</reference>
<dbReference type="Pfam" id="PF11187">
    <property type="entry name" value="Mbeg1-like"/>
    <property type="match status" value="1"/>
</dbReference>
<dbReference type="Proteomes" id="UP000051054">
    <property type="component" value="Unassembled WGS sequence"/>
</dbReference>
<organism evidence="1 2">
    <name type="scientific">Ligilactobacillus hayakitensis DSM 18933 = JCM 14209</name>
    <dbReference type="NCBI Taxonomy" id="1423755"/>
    <lineage>
        <taxon>Bacteria</taxon>
        <taxon>Bacillati</taxon>
        <taxon>Bacillota</taxon>
        <taxon>Bacilli</taxon>
        <taxon>Lactobacillales</taxon>
        <taxon>Lactobacillaceae</taxon>
        <taxon>Ligilactobacillus</taxon>
    </lineage>
</organism>